<proteinExistence type="predicted"/>
<dbReference type="Gene3D" id="3.20.20.240">
    <property type="entry name" value="Methylmalonyl-CoA mutase"/>
    <property type="match status" value="1"/>
</dbReference>
<keyword evidence="3" id="KW-1185">Reference proteome</keyword>
<evidence type="ECO:0000313" key="3">
    <source>
        <dbReference type="Proteomes" id="UP000199060"/>
    </source>
</evidence>
<dbReference type="SUPFAM" id="SSF51703">
    <property type="entry name" value="Cobalamin (vitamin B12)-dependent enzymes"/>
    <property type="match status" value="1"/>
</dbReference>
<dbReference type="AlphaFoldDB" id="A0A1G6VYL0"/>
<dbReference type="InterPro" id="IPR016176">
    <property type="entry name" value="Cbl-dep_enz_cat"/>
</dbReference>
<reference evidence="3" key="1">
    <citation type="submission" date="2016-10" db="EMBL/GenBank/DDBJ databases">
        <authorList>
            <person name="Varghese N."/>
            <person name="Submissions S."/>
        </authorList>
    </citation>
    <scope>NUCLEOTIDE SEQUENCE [LARGE SCALE GENOMIC DNA]</scope>
    <source>
        <strain evidence="3">DSM 23095</strain>
    </source>
</reference>
<sequence>MTPIDFYPFETQSKSDWLKLVEKDLKGKDFDQTLVSSVWGQIRQEPFYTREDLPGTNQPMRFHPPSDIPGMSPRLWSNAVSIYNTSDPKTNEEILNHLQNGADALILHLEGNENWDTLLKGVLLEYISIYLLPENNELTAIWDFIQWLKNQKLGNNQLHGALLWSPTSPLFEGQSDFSVAADEGAKLLEAFAKFPDFRACTIDLARYNNSGGTGIQEITFGLGELIEITTHWIESGLNAQFVFENIAFHSAVGSAHFPEIVKLKSLRKLISDVTGKFGAAQDQESIHLLCSTSQFSKSYLDKNSNYIRQTYEASAAIIGGCNTLWVRPAEGESAGSLETRIARNVSTVLREESYLDKVIDPSAGAYYLESIQAKLEDILRENIAELEKNGGWLAQFKSRIVQKEIREARKSTQELIVNHEKVIIGANYSIPDEKLVNNLLFHPIQEEEYALLPTRATYLLESKKLNQ</sequence>
<dbReference type="PANTHER" id="PTHR48101">
    <property type="entry name" value="METHYLMALONYL-COA MUTASE, MITOCHONDRIAL-RELATED"/>
    <property type="match status" value="1"/>
</dbReference>
<accession>A0A1G6VYL0</accession>
<protein>
    <submittedName>
        <fullName evidence="2">Heterodimeric methylmalonyl-CoA mutase small subunit</fullName>
    </submittedName>
</protein>
<dbReference type="EMBL" id="FNAC01000039">
    <property type="protein sequence ID" value="SDD58523.1"/>
    <property type="molecule type" value="Genomic_DNA"/>
</dbReference>
<name>A0A1G6VYL0_9BACT</name>
<evidence type="ECO:0000259" key="1">
    <source>
        <dbReference type="Pfam" id="PF01642"/>
    </source>
</evidence>
<organism evidence="2 3">
    <name type="scientific">Algoriphagus faecimaris</name>
    <dbReference type="NCBI Taxonomy" id="686796"/>
    <lineage>
        <taxon>Bacteria</taxon>
        <taxon>Pseudomonadati</taxon>
        <taxon>Bacteroidota</taxon>
        <taxon>Cytophagia</taxon>
        <taxon>Cytophagales</taxon>
        <taxon>Cyclobacteriaceae</taxon>
        <taxon>Algoriphagus</taxon>
    </lineage>
</organism>
<dbReference type="InterPro" id="IPR006099">
    <property type="entry name" value="MeMalonylCoA_mutase_a/b_cat"/>
</dbReference>
<dbReference type="OrthoDB" id="9762378at2"/>
<feature type="domain" description="Methylmalonyl-CoA mutase alpha/beta chain catalytic" evidence="1">
    <location>
        <begin position="116"/>
        <end position="433"/>
    </location>
</feature>
<dbReference type="GO" id="GO:0016866">
    <property type="term" value="F:intramolecular transferase activity"/>
    <property type="evidence" value="ECO:0007669"/>
    <property type="project" value="InterPro"/>
</dbReference>
<dbReference type="RefSeq" id="WP_087940715.1">
    <property type="nucleotide sequence ID" value="NZ_FNAC01000039.1"/>
</dbReference>
<evidence type="ECO:0000313" key="2">
    <source>
        <dbReference type="EMBL" id="SDD58523.1"/>
    </source>
</evidence>
<dbReference type="Pfam" id="PF01642">
    <property type="entry name" value="MM_CoA_mutase"/>
    <property type="match status" value="1"/>
</dbReference>
<dbReference type="STRING" id="686796.SAMN04488104_103922"/>
<gene>
    <name evidence="2" type="ORF">SAMN04488104_103922</name>
</gene>
<dbReference type="Proteomes" id="UP000199060">
    <property type="component" value="Unassembled WGS sequence"/>
</dbReference>
<dbReference type="GO" id="GO:0031419">
    <property type="term" value="F:cobalamin binding"/>
    <property type="evidence" value="ECO:0007669"/>
    <property type="project" value="InterPro"/>
</dbReference>
<dbReference type="PANTHER" id="PTHR48101:SF1">
    <property type="entry name" value="METHYLMALONYL-COA MUTASE, LARGE SUBUNIT"/>
    <property type="match status" value="1"/>
</dbReference>